<dbReference type="PANTHER" id="PTHR11266">
    <property type="entry name" value="PEROXISOMAL MEMBRANE PROTEIN 2, PXMP2 MPV17"/>
    <property type="match status" value="1"/>
</dbReference>
<evidence type="ECO:0000313" key="8">
    <source>
        <dbReference type="Proteomes" id="UP000708208"/>
    </source>
</evidence>
<evidence type="ECO:0008006" key="9">
    <source>
        <dbReference type="Google" id="ProtNLM"/>
    </source>
</evidence>
<dbReference type="EMBL" id="CAJVCH010007643">
    <property type="protein sequence ID" value="CAG7661331.1"/>
    <property type="molecule type" value="Genomic_DNA"/>
</dbReference>
<proteinExistence type="inferred from homology"/>
<organism evidence="7 8">
    <name type="scientific">Allacma fusca</name>
    <dbReference type="NCBI Taxonomy" id="39272"/>
    <lineage>
        <taxon>Eukaryota</taxon>
        <taxon>Metazoa</taxon>
        <taxon>Ecdysozoa</taxon>
        <taxon>Arthropoda</taxon>
        <taxon>Hexapoda</taxon>
        <taxon>Collembola</taxon>
        <taxon>Symphypleona</taxon>
        <taxon>Sminthuridae</taxon>
        <taxon>Allacma</taxon>
    </lineage>
</organism>
<dbReference type="AlphaFoldDB" id="A0A8J2J6I1"/>
<keyword evidence="4 6" id="KW-1133">Transmembrane helix</keyword>
<evidence type="ECO:0000256" key="4">
    <source>
        <dbReference type="ARBA" id="ARBA00022989"/>
    </source>
</evidence>
<reference evidence="7" key="1">
    <citation type="submission" date="2021-06" db="EMBL/GenBank/DDBJ databases">
        <authorList>
            <person name="Hodson N. C."/>
            <person name="Mongue J. A."/>
            <person name="Jaron S. K."/>
        </authorList>
    </citation>
    <scope>NUCLEOTIDE SEQUENCE</scope>
</reference>
<evidence type="ECO:0000313" key="7">
    <source>
        <dbReference type="EMBL" id="CAG7661331.1"/>
    </source>
</evidence>
<comment type="caution">
    <text evidence="7">The sequence shown here is derived from an EMBL/GenBank/DDBJ whole genome shotgun (WGS) entry which is preliminary data.</text>
</comment>
<dbReference type="InterPro" id="IPR007248">
    <property type="entry name" value="Mpv17_PMP22"/>
</dbReference>
<comment type="subcellular location">
    <subcellularLocation>
        <location evidence="1">Membrane</location>
        <topology evidence="1">Multi-pass membrane protein</topology>
    </subcellularLocation>
</comment>
<accession>A0A8J2J6I1</accession>
<keyword evidence="8" id="KW-1185">Reference proteome</keyword>
<dbReference type="GO" id="GO:0005739">
    <property type="term" value="C:mitochondrion"/>
    <property type="evidence" value="ECO:0007669"/>
    <property type="project" value="TreeGrafter"/>
</dbReference>
<evidence type="ECO:0000256" key="5">
    <source>
        <dbReference type="ARBA" id="ARBA00023136"/>
    </source>
</evidence>
<feature type="transmembrane region" description="Helical" evidence="6">
    <location>
        <begin position="47"/>
        <end position="66"/>
    </location>
</feature>
<keyword evidence="5 6" id="KW-0472">Membrane</keyword>
<dbReference type="GO" id="GO:0016020">
    <property type="term" value="C:membrane"/>
    <property type="evidence" value="ECO:0007669"/>
    <property type="project" value="UniProtKB-SubCell"/>
</dbReference>
<dbReference type="OrthoDB" id="430207at2759"/>
<evidence type="ECO:0000256" key="1">
    <source>
        <dbReference type="ARBA" id="ARBA00004141"/>
    </source>
</evidence>
<evidence type="ECO:0000256" key="6">
    <source>
        <dbReference type="RuleBase" id="RU363053"/>
    </source>
</evidence>
<dbReference type="Proteomes" id="UP000708208">
    <property type="component" value="Unassembled WGS sequence"/>
</dbReference>
<evidence type="ECO:0000256" key="3">
    <source>
        <dbReference type="ARBA" id="ARBA00022692"/>
    </source>
</evidence>
<comment type="similarity">
    <text evidence="2 6">Belongs to the peroxisomal membrane protein PXMP2/4 family.</text>
</comment>
<keyword evidence="3 6" id="KW-0812">Transmembrane</keyword>
<gene>
    <name evidence="7" type="ORF">AFUS01_LOCUS1390</name>
</gene>
<protein>
    <recommendedName>
        <fullName evidence="9">Mpv17-like protein</fullName>
    </recommendedName>
</protein>
<sequence>MSLQVVRAWTVKYPISRGMVTYACLWPMANVTEQYLTGKKEIDLKQVLRFGVLGTFFFAPSLYIWVRISSRLIPGGASLRVGIKKALLEQITYSPYAVTAFLAGMGLLEGQSWSHIKCEWDQKFLPTWKTGACIWPIIQTVNFAFMKERNRVPFTAAFSFLWTVFLSFIKSQKVEIDENKLVEKK</sequence>
<dbReference type="Pfam" id="PF04117">
    <property type="entry name" value="Mpv17_PMP22"/>
    <property type="match status" value="1"/>
</dbReference>
<dbReference type="PANTHER" id="PTHR11266:SF75">
    <property type="entry name" value="IP10007P-RELATED"/>
    <property type="match status" value="1"/>
</dbReference>
<name>A0A8J2J6I1_9HEXA</name>
<feature type="transmembrane region" description="Helical" evidence="6">
    <location>
        <begin position="152"/>
        <end position="169"/>
    </location>
</feature>
<evidence type="ECO:0000256" key="2">
    <source>
        <dbReference type="ARBA" id="ARBA00006824"/>
    </source>
</evidence>